<dbReference type="SUPFAM" id="SSF103473">
    <property type="entry name" value="MFS general substrate transporter"/>
    <property type="match status" value="1"/>
</dbReference>
<dbReference type="PROSITE" id="PS00216">
    <property type="entry name" value="SUGAR_TRANSPORT_1"/>
    <property type="match status" value="2"/>
</dbReference>
<dbReference type="PROSITE" id="PS50850">
    <property type="entry name" value="MFS"/>
    <property type="match status" value="1"/>
</dbReference>
<dbReference type="InterPro" id="IPR050814">
    <property type="entry name" value="Myo-inositol_Transporter"/>
</dbReference>
<evidence type="ECO:0000256" key="9">
    <source>
        <dbReference type="RuleBase" id="RU003346"/>
    </source>
</evidence>
<sequence>MPVTVTTANLPGTELVAAGVNQRYVWLFTGVAALGGLLFGFDTAVISGAIPYISTYFSLDEYSLGWAVGSILIGCAAGSLLAGGAADRYGRRLVLLVCALLFAASGIGAGLSQQLYWFVFFRLLGGLGVGAAALVSPMYIAEMAPARLRGRLVAFYQMAIASGILLAYCSNLLLDHTGENNWRWMFASQAIPSVLFLVLLLLVPETPRWLIRSGRNREAGKILEKIYGEAPSDAEIIGIQNSYQQEHRSFVKELFNTKYRAVLWLGILVAVFQQITGINAILYYAPVIFRETGISGSSSLMQTIGVGIVTVLATLFAIGFVDKLGRKAFFLTGSLTMAVSLLAVGACFQLSYFDHYIVLIFMLLYVASFGCTLGAVTWVYLSEIFPNRVRGLAMSVATLALWLADFAVTYTFPVMARQLGTAVTMYCYAGISLIAFGYMLARVKETKGKSLEEIETLFLPSK</sequence>
<dbReference type="RefSeq" id="WP_168742996.1">
    <property type="nucleotide sequence ID" value="NZ_JABAHZ010000014.1"/>
</dbReference>
<comment type="caution">
    <text evidence="12">The sequence shown here is derived from an EMBL/GenBank/DDBJ whole genome shotgun (WGS) entry which is preliminary data.</text>
</comment>
<dbReference type="PROSITE" id="PS00217">
    <property type="entry name" value="SUGAR_TRANSPORT_2"/>
    <property type="match status" value="1"/>
</dbReference>
<evidence type="ECO:0000313" key="13">
    <source>
        <dbReference type="Proteomes" id="UP000552864"/>
    </source>
</evidence>
<feature type="transmembrane region" description="Helical" evidence="10">
    <location>
        <begin position="357"/>
        <end position="380"/>
    </location>
</feature>
<dbReference type="GO" id="GO:0022857">
    <property type="term" value="F:transmembrane transporter activity"/>
    <property type="evidence" value="ECO:0007669"/>
    <property type="project" value="InterPro"/>
</dbReference>
<evidence type="ECO:0000256" key="5">
    <source>
        <dbReference type="ARBA" id="ARBA00022597"/>
    </source>
</evidence>
<dbReference type="AlphaFoldDB" id="A0A847ST84"/>
<evidence type="ECO:0000259" key="11">
    <source>
        <dbReference type="PROSITE" id="PS50850"/>
    </source>
</evidence>
<keyword evidence="5" id="KW-0762">Sugar transport</keyword>
<evidence type="ECO:0000256" key="10">
    <source>
        <dbReference type="SAM" id="Phobius"/>
    </source>
</evidence>
<feature type="transmembrane region" description="Helical" evidence="10">
    <location>
        <begin position="419"/>
        <end position="441"/>
    </location>
</feature>
<feature type="domain" description="Major facilitator superfamily (MFS) profile" evidence="11">
    <location>
        <begin position="28"/>
        <end position="447"/>
    </location>
</feature>
<feature type="transmembrane region" description="Helical" evidence="10">
    <location>
        <begin position="64"/>
        <end position="86"/>
    </location>
</feature>
<dbReference type="InterPro" id="IPR005828">
    <property type="entry name" value="MFS_sugar_transport-like"/>
</dbReference>
<evidence type="ECO:0000313" key="12">
    <source>
        <dbReference type="EMBL" id="NLR82955.1"/>
    </source>
</evidence>
<feature type="transmembrane region" description="Helical" evidence="10">
    <location>
        <begin position="93"/>
        <end position="111"/>
    </location>
</feature>
<evidence type="ECO:0000256" key="4">
    <source>
        <dbReference type="ARBA" id="ARBA00022475"/>
    </source>
</evidence>
<feature type="transmembrane region" description="Helical" evidence="10">
    <location>
        <begin position="300"/>
        <end position="321"/>
    </location>
</feature>
<protein>
    <submittedName>
        <fullName evidence="12">Sugar porter family MFS transporter</fullName>
    </submittedName>
</protein>
<feature type="transmembrane region" description="Helical" evidence="10">
    <location>
        <begin position="117"/>
        <end position="141"/>
    </location>
</feature>
<feature type="transmembrane region" description="Helical" evidence="10">
    <location>
        <begin position="186"/>
        <end position="203"/>
    </location>
</feature>
<dbReference type="NCBIfam" id="TIGR00879">
    <property type="entry name" value="SP"/>
    <property type="match status" value="1"/>
</dbReference>
<feature type="transmembrane region" description="Helical" evidence="10">
    <location>
        <begin position="262"/>
        <end position="285"/>
    </location>
</feature>
<evidence type="ECO:0000256" key="2">
    <source>
        <dbReference type="ARBA" id="ARBA00010992"/>
    </source>
</evidence>
<feature type="transmembrane region" description="Helical" evidence="10">
    <location>
        <begin position="24"/>
        <end position="52"/>
    </location>
</feature>
<dbReference type="PRINTS" id="PR00171">
    <property type="entry name" value="SUGRTRNSPORT"/>
</dbReference>
<dbReference type="PANTHER" id="PTHR48020:SF12">
    <property type="entry name" value="PROTON MYO-INOSITOL COTRANSPORTER"/>
    <property type="match status" value="1"/>
</dbReference>
<feature type="transmembrane region" description="Helical" evidence="10">
    <location>
        <begin position="392"/>
        <end position="413"/>
    </location>
</feature>
<evidence type="ECO:0000256" key="1">
    <source>
        <dbReference type="ARBA" id="ARBA00004651"/>
    </source>
</evidence>
<dbReference type="GO" id="GO:0005886">
    <property type="term" value="C:plasma membrane"/>
    <property type="evidence" value="ECO:0007669"/>
    <property type="project" value="UniProtKB-SubCell"/>
</dbReference>
<evidence type="ECO:0000256" key="7">
    <source>
        <dbReference type="ARBA" id="ARBA00022989"/>
    </source>
</evidence>
<keyword evidence="6 10" id="KW-0812">Transmembrane</keyword>
<comment type="subcellular location">
    <subcellularLocation>
        <location evidence="1">Cell membrane</location>
        <topology evidence="1">Multi-pass membrane protein</topology>
    </subcellularLocation>
</comment>
<dbReference type="InterPro" id="IPR003663">
    <property type="entry name" value="Sugar/inositol_transpt"/>
</dbReference>
<comment type="similarity">
    <text evidence="2 9">Belongs to the major facilitator superfamily. Sugar transporter (TC 2.A.1.1) family.</text>
</comment>
<keyword evidence="13" id="KW-1185">Reference proteome</keyword>
<accession>A0A847ST84</accession>
<keyword evidence="3 9" id="KW-0813">Transport</keyword>
<evidence type="ECO:0000256" key="6">
    <source>
        <dbReference type="ARBA" id="ARBA00022692"/>
    </source>
</evidence>
<dbReference type="Gene3D" id="1.20.1250.20">
    <property type="entry name" value="MFS general substrate transporter like domains"/>
    <property type="match status" value="2"/>
</dbReference>
<proteinExistence type="inferred from homology"/>
<dbReference type="InterPro" id="IPR036259">
    <property type="entry name" value="MFS_trans_sf"/>
</dbReference>
<dbReference type="EMBL" id="JABAHZ010000014">
    <property type="protein sequence ID" value="NLR82955.1"/>
    <property type="molecule type" value="Genomic_DNA"/>
</dbReference>
<name>A0A847ST84_9BACT</name>
<reference evidence="12 13" key="1">
    <citation type="submission" date="2020-04" db="EMBL/GenBank/DDBJ databases">
        <authorList>
            <person name="Yin C."/>
        </authorList>
    </citation>
    <scope>NUCLEOTIDE SEQUENCE [LARGE SCALE GENOMIC DNA]</scope>
    <source>
        <strain evidence="12 13">Ak56</strain>
    </source>
</reference>
<keyword evidence="4" id="KW-1003">Cell membrane</keyword>
<dbReference type="Pfam" id="PF00083">
    <property type="entry name" value="Sugar_tr"/>
    <property type="match status" value="1"/>
</dbReference>
<dbReference type="InterPro" id="IPR020846">
    <property type="entry name" value="MFS_dom"/>
</dbReference>
<feature type="transmembrane region" description="Helical" evidence="10">
    <location>
        <begin position="328"/>
        <end position="351"/>
    </location>
</feature>
<evidence type="ECO:0000256" key="3">
    <source>
        <dbReference type="ARBA" id="ARBA00022448"/>
    </source>
</evidence>
<organism evidence="12 13">
    <name type="scientific">Chitinophaga eiseniae</name>
    <dbReference type="NCBI Taxonomy" id="634771"/>
    <lineage>
        <taxon>Bacteria</taxon>
        <taxon>Pseudomonadati</taxon>
        <taxon>Bacteroidota</taxon>
        <taxon>Chitinophagia</taxon>
        <taxon>Chitinophagales</taxon>
        <taxon>Chitinophagaceae</taxon>
        <taxon>Chitinophaga</taxon>
    </lineage>
</organism>
<gene>
    <name evidence="12" type="ORF">HGH91_30360</name>
</gene>
<keyword evidence="8 10" id="KW-0472">Membrane</keyword>
<dbReference type="Proteomes" id="UP000552864">
    <property type="component" value="Unassembled WGS sequence"/>
</dbReference>
<dbReference type="InterPro" id="IPR005829">
    <property type="entry name" value="Sugar_transporter_CS"/>
</dbReference>
<dbReference type="FunFam" id="1.20.1250.20:FF:000122">
    <property type="entry name" value="D-xylose transporter XylE"/>
    <property type="match status" value="1"/>
</dbReference>
<feature type="transmembrane region" description="Helical" evidence="10">
    <location>
        <begin position="153"/>
        <end position="174"/>
    </location>
</feature>
<dbReference type="PANTHER" id="PTHR48020">
    <property type="entry name" value="PROTON MYO-INOSITOL COTRANSPORTER"/>
    <property type="match status" value="1"/>
</dbReference>
<keyword evidence="7 10" id="KW-1133">Transmembrane helix</keyword>
<evidence type="ECO:0000256" key="8">
    <source>
        <dbReference type="ARBA" id="ARBA00023136"/>
    </source>
</evidence>